<evidence type="ECO:0000256" key="1">
    <source>
        <dbReference type="ARBA" id="ARBA00004651"/>
    </source>
</evidence>
<dbReference type="RefSeq" id="WP_053584237.1">
    <property type="nucleotide sequence ID" value="NZ_LGRV01000003.1"/>
</dbReference>
<organism evidence="9 10">
    <name type="scientific">Lysinibacillus contaminans</name>
    <dbReference type="NCBI Taxonomy" id="1293441"/>
    <lineage>
        <taxon>Bacteria</taxon>
        <taxon>Bacillati</taxon>
        <taxon>Bacillota</taxon>
        <taxon>Bacilli</taxon>
        <taxon>Bacillales</taxon>
        <taxon>Bacillaceae</taxon>
        <taxon>Lysinibacillus</taxon>
    </lineage>
</organism>
<feature type="transmembrane region" description="Helical" evidence="8">
    <location>
        <begin position="34"/>
        <end position="51"/>
    </location>
</feature>
<gene>
    <name evidence="9" type="ORF">AEA09_12905</name>
</gene>
<evidence type="ECO:0000256" key="3">
    <source>
        <dbReference type="ARBA" id="ARBA00022448"/>
    </source>
</evidence>
<evidence type="ECO:0000256" key="8">
    <source>
        <dbReference type="SAM" id="Phobius"/>
    </source>
</evidence>
<keyword evidence="6 8" id="KW-1133">Transmembrane helix</keyword>
<keyword evidence="4" id="KW-1003">Cell membrane</keyword>
<keyword evidence="5 8" id="KW-0812">Transmembrane</keyword>
<evidence type="ECO:0000256" key="2">
    <source>
        <dbReference type="ARBA" id="ARBA00006669"/>
    </source>
</evidence>
<sequence>MKRFFREWTLFEKIWLITFAAINIWLFFAWDDTTLGLISSMTGMLCVILVAKGKISNFFFGMVQTSTYAYISYTYGLYGEAMLNGLFYFPMQFIGLYMWNKNKALQKVKDEDIVIKRLTKKGWGILGVSVIVGAFIYMELLFYLNAQQVRIDSFAVVMSVAAQILMTLRFAEQWIMWVLVNVLSIVLWIVTLTQSGGNDYTMLVMWTAFLVNSVYGWYNWEKLAKQSQTLEKE</sequence>
<feature type="transmembrane region" description="Helical" evidence="8">
    <location>
        <begin position="175"/>
        <end position="194"/>
    </location>
</feature>
<dbReference type="PANTHER" id="PTHR36122:SF2">
    <property type="entry name" value="NICOTINAMIDE RIBOSIDE TRANSPORTER PNUC"/>
    <property type="match status" value="1"/>
</dbReference>
<comment type="similarity">
    <text evidence="2">Belongs to the nicotinamide ribonucleoside (NR) uptake permease (TC 4.B.1) family.</text>
</comment>
<comment type="caution">
    <text evidence="9">The sequence shown here is derived from an EMBL/GenBank/DDBJ whole genome shotgun (WGS) entry which is preliminary data.</text>
</comment>
<name>A0ABR5K3M2_9BACI</name>
<evidence type="ECO:0000256" key="7">
    <source>
        <dbReference type="ARBA" id="ARBA00023136"/>
    </source>
</evidence>
<feature type="transmembrane region" description="Helical" evidence="8">
    <location>
        <begin position="81"/>
        <end position="99"/>
    </location>
</feature>
<evidence type="ECO:0000256" key="6">
    <source>
        <dbReference type="ARBA" id="ARBA00022989"/>
    </source>
</evidence>
<dbReference type="NCBIfam" id="TIGR01528">
    <property type="entry name" value="NMN_trans_PnuC"/>
    <property type="match status" value="1"/>
</dbReference>
<evidence type="ECO:0000256" key="5">
    <source>
        <dbReference type="ARBA" id="ARBA00022692"/>
    </source>
</evidence>
<dbReference type="EMBL" id="LGRV01000003">
    <property type="protein sequence ID" value="KOS69369.1"/>
    <property type="molecule type" value="Genomic_DNA"/>
</dbReference>
<proteinExistence type="inferred from homology"/>
<feature type="transmembrane region" description="Helical" evidence="8">
    <location>
        <begin position="123"/>
        <end position="143"/>
    </location>
</feature>
<dbReference type="InterPro" id="IPR006419">
    <property type="entry name" value="NMN_transpt_PnuC"/>
</dbReference>
<reference evidence="10" key="1">
    <citation type="submission" date="2015-07" db="EMBL/GenBank/DDBJ databases">
        <title>Fjat-14205 dsm 2895.</title>
        <authorList>
            <person name="Liu B."/>
            <person name="Wang J."/>
            <person name="Zhu Y."/>
            <person name="Liu G."/>
            <person name="Chen Q."/>
            <person name="Chen Z."/>
            <person name="Lan J."/>
            <person name="Che J."/>
            <person name="Ge C."/>
            <person name="Shi H."/>
            <person name="Pan Z."/>
            <person name="Liu X."/>
        </authorList>
    </citation>
    <scope>NUCLEOTIDE SEQUENCE [LARGE SCALE GENOMIC DNA]</scope>
    <source>
        <strain evidence="10">DSM 25560</strain>
    </source>
</reference>
<evidence type="ECO:0000256" key="4">
    <source>
        <dbReference type="ARBA" id="ARBA00022475"/>
    </source>
</evidence>
<dbReference type="Pfam" id="PF04973">
    <property type="entry name" value="NMN_transporter"/>
    <property type="match status" value="1"/>
</dbReference>
<keyword evidence="7 8" id="KW-0472">Membrane</keyword>
<feature type="transmembrane region" description="Helical" evidence="8">
    <location>
        <begin position="12"/>
        <end position="28"/>
    </location>
</feature>
<dbReference type="Proteomes" id="UP000050668">
    <property type="component" value="Unassembled WGS sequence"/>
</dbReference>
<dbReference type="PANTHER" id="PTHR36122">
    <property type="entry name" value="NICOTINAMIDE RIBOSIDE TRANSPORTER PNUC"/>
    <property type="match status" value="1"/>
</dbReference>
<feature type="transmembrane region" description="Helical" evidence="8">
    <location>
        <begin position="200"/>
        <end position="218"/>
    </location>
</feature>
<evidence type="ECO:0000313" key="9">
    <source>
        <dbReference type="EMBL" id="KOS69369.1"/>
    </source>
</evidence>
<keyword evidence="10" id="KW-1185">Reference proteome</keyword>
<comment type="subcellular location">
    <subcellularLocation>
        <location evidence="1">Cell membrane</location>
        <topology evidence="1">Multi-pass membrane protein</topology>
    </subcellularLocation>
</comment>
<evidence type="ECO:0000313" key="10">
    <source>
        <dbReference type="Proteomes" id="UP000050668"/>
    </source>
</evidence>
<accession>A0ABR5K3M2</accession>
<protein>
    <submittedName>
        <fullName evidence="9">Nicotinamide riboside transporter pnuC</fullName>
    </submittedName>
</protein>
<keyword evidence="3" id="KW-0813">Transport</keyword>